<feature type="compositionally biased region" description="Basic and acidic residues" evidence="1">
    <location>
        <begin position="48"/>
        <end position="60"/>
    </location>
</feature>
<protein>
    <submittedName>
        <fullName evidence="4">Peptidase propeptide and YPEB domain</fullName>
    </submittedName>
</protein>
<feature type="domain" description="PepSY" evidence="3">
    <location>
        <begin position="81"/>
        <end position="141"/>
    </location>
</feature>
<proteinExistence type="predicted"/>
<accession>A0A380WVU5</accession>
<evidence type="ECO:0000313" key="5">
    <source>
        <dbReference type="Proteomes" id="UP000255124"/>
    </source>
</evidence>
<dbReference type="OrthoDB" id="1690934at2"/>
<dbReference type="PROSITE" id="PS51257">
    <property type="entry name" value="PROKAR_LIPOPROTEIN"/>
    <property type="match status" value="1"/>
</dbReference>
<feature type="compositionally biased region" description="Basic and acidic residues" evidence="1">
    <location>
        <begin position="28"/>
        <end position="39"/>
    </location>
</feature>
<keyword evidence="2" id="KW-0732">Signal</keyword>
<dbReference type="AlphaFoldDB" id="A0A380WVU5"/>
<feature type="domain" description="PepSY" evidence="3">
    <location>
        <begin position="160"/>
        <end position="212"/>
    </location>
</feature>
<evidence type="ECO:0000256" key="1">
    <source>
        <dbReference type="SAM" id="MobiDB-lite"/>
    </source>
</evidence>
<feature type="region of interest" description="Disordered" evidence="1">
    <location>
        <begin position="28"/>
        <end position="60"/>
    </location>
</feature>
<reference evidence="4 5" key="1">
    <citation type="submission" date="2018-06" db="EMBL/GenBank/DDBJ databases">
        <authorList>
            <consortium name="Pathogen Informatics"/>
            <person name="Doyle S."/>
        </authorList>
    </citation>
    <scope>NUCLEOTIDE SEQUENCE [LARGE SCALE GENOMIC DNA]</scope>
    <source>
        <strain evidence="4 5">NCTC9810</strain>
    </source>
</reference>
<evidence type="ECO:0000256" key="2">
    <source>
        <dbReference type="SAM" id="SignalP"/>
    </source>
</evidence>
<dbReference type="Proteomes" id="UP000255124">
    <property type="component" value="Unassembled WGS sequence"/>
</dbReference>
<name>A0A380WVU5_9FIRM</name>
<sequence length="214" mass="23787">MKFKNLKYGASALVLATVLTACGGENAQKAKDNAKDAKNNTEAAVTEEAEKTKDNVEDKKDDVEDKIDDLKTGIEEKEFDISLDDAVDKFKETFPSEGVEVSSVELDEDDDNYVYDIQGFDENKEYEAKIDAESGEVLAQEEETDEEVKDNVAIDFVSIISPKEAMDKALENNEGYVKSYEIESNDEGKLVYKINVEDGDDVELDAESGDILHK</sequence>
<dbReference type="InterPro" id="IPR025711">
    <property type="entry name" value="PepSY"/>
</dbReference>
<feature type="chain" id="PRO_5039339955" evidence="2">
    <location>
        <begin position="24"/>
        <end position="214"/>
    </location>
</feature>
<feature type="signal peptide" evidence="2">
    <location>
        <begin position="1"/>
        <end position="23"/>
    </location>
</feature>
<dbReference type="Gene3D" id="3.10.450.40">
    <property type="match status" value="2"/>
</dbReference>
<evidence type="ECO:0000259" key="3">
    <source>
        <dbReference type="Pfam" id="PF03413"/>
    </source>
</evidence>
<dbReference type="RefSeq" id="WP_115595570.1">
    <property type="nucleotide sequence ID" value="NZ_UFTA01000002.1"/>
</dbReference>
<dbReference type="Pfam" id="PF03413">
    <property type="entry name" value="PepSY"/>
    <property type="match status" value="2"/>
</dbReference>
<gene>
    <name evidence="4" type="ORF">NCTC9810_01291</name>
</gene>
<organism evidence="4 5">
    <name type="scientific">Anaerococcus octavius</name>
    <dbReference type="NCBI Taxonomy" id="54007"/>
    <lineage>
        <taxon>Bacteria</taxon>
        <taxon>Bacillati</taxon>
        <taxon>Bacillota</taxon>
        <taxon>Tissierellia</taxon>
        <taxon>Tissierellales</taxon>
        <taxon>Peptoniphilaceae</taxon>
        <taxon>Anaerococcus</taxon>
    </lineage>
</organism>
<dbReference type="EMBL" id="UFTA01000002">
    <property type="protein sequence ID" value="SUU92943.1"/>
    <property type="molecule type" value="Genomic_DNA"/>
</dbReference>
<evidence type="ECO:0000313" key="4">
    <source>
        <dbReference type="EMBL" id="SUU92943.1"/>
    </source>
</evidence>